<dbReference type="AlphaFoldDB" id="A0A318XVM5"/>
<evidence type="ECO:0000313" key="2">
    <source>
        <dbReference type="EMBL" id="PYG86867.1"/>
    </source>
</evidence>
<organism evidence="2 3">
    <name type="scientific">Ruminiclostridium sufflavum DSM 19573</name>
    <dbReference type="NCBI Taxonomy" id="1121337"/>
    <lineage>
        <taxon>Bacteria</taxon>
        <taxon>Bacillati</taxon>
        <taxon>Bacillota</taxon>
        <taxon>Clostridia</taxon>
        <taxon>Eubacteriales</taxon>
        <taxon>Oscillospiraceae</taxon>
        <taxon>Ruminiclostridium</taxon>
    </lineage>
</organism>
<keyword evidence="1" id="KW-1133">Transmembrane helix</keyword>
<reference evidence="2 3" key="1">
    <citation type="submission" date="2018-06" db="EMBL/GenBank/DDBJ databases">
        <title>Genomic Encyclopedia of Type Strains, Phase I: the one thousand microbial genomes (KMG-I) project.</title>
        <authorList>
            <person name="Kyrpides N."/>
        </authorList>
    </citation>
    <scope>NUCLEOTIDE SEQUENCE [LARGE SCALE GENOMIC DNA]</scope>
    <source>
        <strain evidence="2 3">DSM 19573</strain>
    </source>
</reference>
<keyword evidence="1" id="KW-0812">Transmembrane</keyword>
<sequence>MNKNIEQFYEKYGLFEKEYLPEEEQERLNALGPDSGEKAFGKYGYEPEGLYEYRFYRKIPPQLTDLQLNNIVLLKLLEKTEDMNSKQNTIKNILIFWLILTVLGVVIPLLLFAFSS</sequence>
<evidence type="ECO:0000313" key="3">
    <source>
        <dbReference type="Proteomes" id="UP000248132"/>
    </source>
</evidence>
<evidence type="ECO:0000256" key="1">
    <source>
        <dbReference type="SAM" id="Phobius"/>
    </source>
</evidence>
<protein>
    <submittedName>
        <fullName evidence="2">Uncharacterized protein</fullName>
    </submittedName>
</protein>
<proteinExistence type="predicted"/>
<name>A0A318XVM5_9FIRM</name>
<comment type="caution">
    <text evidence="2">The sequence shown here is derived from an EMBL/GenBank/DDBJ whole genome shotgun (WGS) entry which is preliminary data.</text>
</comment>
<keyword evidence="3" id="KW-1185">Reference proteome</keyword>
<dbReference type="Proteomes" id="UP000248132">
    <property type="component" value="Unassembled WGS sequence"/>
</dbReference>
<gene>
    <name evidence="2" type="ORF">LY28_02688</name>
</gene>
<keyword evidence="1" id="KW-0472">Membrane</keyword>
<dbReference type="EMBL" id="QKMR01000016">
    <property type="protein sequence ID" value="PYG86867.1"/>
    <property type="molecule type" value="Genomic_DNA"/>
</dbReference>
<dbReference type="RefSeq" id="WP_110462689.1">
    <property type="nucleotide sequence ID" value="NZ_QKMR01000016.1"/>
</dbReference>
<accession>A0A318XVM5</accession>
<feature type="transmembrane region" description="Helical" evidence="1">
    <location>
        <begin position="93"/>
        <end position="114"/>
    </location>
</feature>